<dbReference type="Pfam" id="PF00009">
    <property type="entry name" value="GTP_EFTU"/>
    <property type="match status" value="1"/>
</dbReference>
<dbReference type="CDD" id="cd03694">
    <property type="entry name" value="GTPBP_II"/>
    <property type="match status" value="1"/>
</dbReference>
<evidence type="ECO:0000313" key="11">
    <source>
        <dbReference type="Proteomes" id="UP001283361"/>
    </source>
</evidence>
<dbReference type="AlphaFoldDB" id="A0AAE0Z3G9"/>
<dbReference type="CDD" id="cd03708">
    <property type="entry name" value="GTPBP_III"/>
    <property type="match status" value="1"/>
</dbReference>
<feature type="domain" description="Tr-type G" evidence="9">
    <location>
        <begin position="130"/>
        <end position="358"/>
    </location>
</feature>
<dbReference type="Gene3D" id="3.40.50.300">
    <property type="entry name" value="P-loop containing nucleotide triphosphate hydrolases"/>
    <property type="match status" value="1"/>
</dbReference>
<feature type="compositionally biased region" description="Polar residues" evidence="8">
    <location>
        <begin position="629"/>
        <end position="649"/>
    </location>
</feature>
<evidence type="ECO:0000259" key="9">
    <source>
        <dbReference type="PROSITE" id="PS51722"/>
    </source>
</evidence>
<comment type="function">
    <text evidence="7">Promotes degradation of target mRNA species. Plays a role in the regulation of circadian mRNA stability. Binds GTP and has GTPase activity.</text>
</comment>
<feature type="compositionally biased region" description="Gly residues" evidence="8">
    <location>
        <begin position="568"/>
        <end position="580"/>
    </location>
</feature>
<dbReference type="PANTHER" id="PTHR43721">
    <property type="entry name" value="ELONGATION FACTOR TU-RELATED"/>
    <property type="match status" value="1"/>
</dbReference>
<keyword evidence="11" id="KW-1185">Reference proteome</keyword>
<keyword evidence="5" id="KW-0547">Nucleotide-binding</keyword>
<protein>
    <recommendedName>
        <fullName evidence="3">GTP-binding protein 1</fullName>
    </recommendedName>
</protein>
<dbReference type="InterPro" id="IPR027417">
    <property type="entry name" value="P-loop_NTPase"/>
</dbReference>
<dbReference type="InterPro" id="IPR009001">
    <property type="entry name" value="Transl_elong_EF1A/Init_IF2_C"/>
</dbReference>
<evidence type="ECO:0000256" key="5">
    <source>
        <dbReference type="ARBA" id="ARBA00022741"/>
    </source>
</evidence>
<feature type="compositionally biased region" description="Basic and acidic residues" evidence="8">
    <location>
        <begin position="601"/>
        <end position="613"/>
    </location>
</feature>
<dbReference type="InterPro" id="IPR004161">
    <property type="entry name" value="EFTu-like_2"/>
</dbReference>
<dbReference type="CDD" id="cd04165">
    <property type="entry name" value="GTPBP1_like"/>
    <property type="match status" value="1"/>
</dbReference>
<dbReference type="InterPro" id="IPR035531">
    <property type="entry name" value="GTPBP1-like"/>
</dbReference>
<dbReference type="FunFam" id="3.40.50.300:FF:000091">
    <property type="entry name" value="Probable GTP-binding protein 1"/>
    <property type="match status" value="1"/>
</dbReference>
<dbReference type="GO" id="GO:0005525">
    <property type="term" value="F:GTP binding"/>
    <property type="evidence" value="ECO:0007669"/>
    <property type="project" value="UniProtKB-KW"/>
</dbReference>
<dbReference type="GO" id="GO:0003746">
    <property type="term" value="F:translation elongation factor activity"/>
    <property type="evidence" value="ECO:0007669"/>
    <property type="project" value="TreeGrafter"/>
</dbReference>
<dbReference type="PANTHER" id="PTHR43721:SF9">
    <property type="entry name" value="GTP-BINDING PROTEIN 1"/>
    <property type="match status" value="1"/>
</dbReference>
<name>A0AAE0Z3G9_9GAST</name>
<evidence type="ECO:0000313" key="10">
    <source>
        <dbReference type="EMBL" id="KAK3762144.1"/>
    </source>
</evidence>
<dbReference type="EMBL" id="JAWDGP010004758">
    <property type="protein sequence ID" value="KAK3762144.1"/>
    <property type="molecule type" value="Genomic_DNA"/>
</dbReference>
<sequence length="690" mass="75169">MAALMDIQKLKSPDVENGGSLFDPDCEHSDMASLTSKLALVSPSNEEFEMLLEEIRTRIMETQGETIYELGVGEGDPPGLKDDDYKASEATLQSIAQTLDLECVMLRERPAQEGKVAEFLLRRRLTSDDFMEIRVAVVGNVDAGKSTLLGVLTHGELDNGRGMARQKLFRHKHEMESGRTSSVGNDILGFDAAGGVVNKPDHGHLDWIKICEEAAKVITFIDLAGHERYLKTTVFGMTGHAPDFAMLMIGANAGVIGMTKEHLGLALALNVPVFVVITKIDMCPPNVLQETLKLLNKILKSPGCRKIPVLVQSMDDVVVTATNFTSERMCPVFQVSNVTGSNLDLLKMFLNLLSTRHKCDSSEPAEFQIDDTFSVPGVGTVVSGTLLQGYIKLNDTLLLGPDNLGQFQPLPIKSIHRKRMPVREVRGGQTASFALKKIKRASIRKGMVLVSPRLEPQACWEFEGEILVLHHPTTISVKYQAMVHVGSVRQTATILTMTEEHLRTGDKATVRFRFIKNPEYLKPDMRMVFREGRTKAVGNITRLFPHVSAVAQNTRHQRSAKKGYIDGASGGSGGHSGGGKHSANPQNEPQKASKRNRRAKKMPDYDDGWEGKENNFVAEKGGSSLEGKTGNSCEYHNQLQRPQQLSSGGKESPRLTAGAASASSLSSIQSGQPPSSSSNSASSTSPVPAT</sequence>
<evidence type="ECO:0000256" key="8">
    <source>
        <dbReference type="SAM" id="MobiDB-lite"/>
    </source>
</evidence>
<comment type="subcellular location">
    <subcellularLocation>
        <location evidence="1">Cytoplasm</location>
    </subcellularLocation>
</comment>
<comment type="caution">
    <text evidence="10">The sequence shown here is derived from an EMBL/GenBank/DDBJ whole genome shotgun (WGS) entry which is preliminary data.</text>
</comment>
<evidence type="ECO:0000256" key="1">
    <source>
        <dbReference type="ARBA" id="ARBA00004496"/>
    </source>
</evidence>
<evidence type="ECO:0000256" key="3">
    <source>
        <dbReference type="ARBA" id="ARBA00015364"/>
    </source>
</evidence>
<dbReference type="SUPFAM" id="SSF50465">
    <property type="entry name" value="EF-Tu/eEF-1alpha/eIF2-gamma C-terminal domain"/>
    <property type="match status" value="1"/>
</dbReference>
<dbReference type="Proteomes" id="UP001283361">
    <property type="component" value="Unassembled WGS sequence"/>
</dbReference>
<dbReference type="GO" id="GO:0003924">
    <property type="term" value="F:GTPase activity"/>
    <property type="evidence" value="ECO:0007669"/>
    <property type="project" value="InterPro"/>
</dbReference>
<dbReference type="Gene3D" id="2.40.30.10">
    <property type="entry name" value="Translation factors"/>
    <property type="match status" value="2"/>
</dbReference>
<proteinExistence type="inferred from homology"/>
<dbReference type="FunFam" id="2.40.30.10:FF:000028">
    <property type="entry name" value="GTP-binding protein 1,-like"/>
    <property type="match status" value="1"/>
</dbReference>
<dbReference type="GO" id="GO:0005737">
    <property type="term" value="C:cytoplasm"/>
    <property type="evidence" value="ECO:0007669"/>
    <property type="project" value="UniProtKB-SubCell"/>
</dbReference>
<dbReference type="InterPro" id="IPR000795">
    <property type="entry name" value="T_Tr_GTP-bd_dom"/>
</dbReference>
<dbReference type="SUPFAM" id="SSF52540">
    <property type="entry name" value="P-loop containing nucleoside triphosphate hydrolases"/>
    <property type="match status" value="1"/>
</dbReference>
<dbReference type="PROSITE" id="PS51722">
    <property type="entry name" value="G_TR_2"/>
    <property type="match status" value="1"/>
</dbReference>
<evidence type="ECO:0000256" key="6">
    <source>
        <dbReference type="ARBA" id="ARBA00023134"/>
    </source>
</evidence>
<dbReference type="InterPro" id="IPR009000">
    <property type="entry name" value="Transl_B-barrel_sf"/>
</dbReference>
<comment type="similarity">
    <text evidence="2">Belongs to the TRAFAC class translation factor GTPase superfamily. Classic translation factor GTPase family. EF-Tu/EF-1A subfamily.</text>
</comment>
<feature type="region of interest" description="Disordered" evidence="8">
    <location>
        <begin position="551"/>
        <end position="690"/>
    </location>
</feature>
<reference evidence="10" key="1">
    <citation type="journal article" date="2023" name="G3 (Bethesda)">
        <title>A reference genome for the long-term kleptoplast-retaining sea slug Elysia crispata morphotype clarki.</title>
        <authorList>
            <person name="Eastman K.E."/>
            <person name="Pendleton A.L."/>
            <person name="Shaikh M.A."/>
            <person name="Suttiyut T."/>
            <person name="Ogas R."/>
            <person name="Tomko P."/>
            <person name="Gavelis G."/>
            <person name="Widhalm J.R."/>
            <person name="Wisecaver J.H."/>
        </authorList>
    </citation>
    <scope>NUCLEOTIDE SEQUENCE</scope>
    <source>
        <strain evidence="10">ECLA1</strain>
    </source>
</reference>
<organism evidence="10 11">
    <name type="scientific">Elysia crispata</name>
    <name type="common">lettuce slug</name>
    <dbReference type="NCBI Taxonomy" id="231223"/>
    <lineage>
        <taxon>Eukaryota</taxon>
        <taxon>Metazoa</taxon>
        <taxon>Spiralia</taxon>
        <taxon>Lophotrochozoa</taxon>
        <taxon>Mollusca</taxon>
        <taxon>Gastropoda</taxon>
        <taxon>Heterobranchia</taxon>
        <taxon>Euthyneura</taxon>
        <taxon>Panpulmonata</taxon>
        <taxon>Sacoglossa</taxon>
        <taxon>Placobranchoidea</taxon>
        <taxon>Plakobranchidae</taxon>
        <taxon>Elysia</taxon>
    </lineage>
</organism>
<accession>A0AAE0Z3G9</accession>
<dbReference type="FunFam" id="2.40.30.10:FF:000014">
    <property type="entry name" value="Probable GTP-binding protein 1"/>
    <property type="match status" value="1"/>
</dbReference>
<evidence type="ECO:0000256" key="4">
    <source>
        <dbReference type="ARBA" id="ARBA00022490"/>
    </source>
</evidence>
<evidence type="ECO:0000256" key="2">
    <source>
        <dbReference type="ARBA" id="ARBA00007249"/>
    </source>
</evidence>
<keyword evidence="4" id="KW-0963">Cytoplasm</keyword>
<dbReference type="InterPro" id="IPR050055">
    <property type="entry name" value="EF-Tu_GTPase"/>
</dbReference>
<feature type="compositionally biased region" description="Low complexity" evidence="8">
    <location>
        <begin position="655"/>
        <end position="690"/>
    </location>
</feature>
<dbReference type="SUPFAM" id="SSF50447">
    <property type="entry name" value="Translation proteins"/>
    <property type="match status" value="1"/>
</dbReference>
<evidence type="ECO:0000256" key="7">
    <source>
        <dbReference type="ARBA" id="ARBA00025630"/>
    </source>
</evidence>
<gene>
    <name evidence="10" type="ORF">RRG08_024953</name>
</gene>
<keyword evidence="6" id="KW-0342">GTP-binding</keyword>
<dbReference type="Pfam" id="PF03144">
    <property type="entry name" value="GTP_EFTU_D2"/>
    <property type="match status" value="1"/>
</dbReference>